<dbReference type="Gene3D" id="3.40.630.30">
    <property type="match status" value="1"/>
</dbReference>
<protein>
    <submittedName>
        <fullName evidence="2">Ribosomal protein S18 acetylase RimI</fullName>
    </submittedName>
</protein>
<dbReference type="STRING" id="930146.SAMN05192533_105229"/>
<dbReference type="PANTHER" id="PTHR43617:SF22">
    <property type="entry name" value="L-AMINO ACID N-ACETYLTRANSFERASE AAAT"/>
    <property type="match status" value="1"/>
</dbReference>
<dbReference type="RefSeq" id="WP_090744140.1">
    <property type="nucleotide sequence ID" value="NZ_FOBW01000005.1"/>
</dbReference>
<dbReference type="EMBL" id="FOBW01000005">
    <property type="protein sequence ID" value="SEM76391.1"/>
    <property type="molecule type" value="Genomic_DNA"/>
</dbReference>
<feature type="domain" description="N-acetyltransferase" evidence="1">
    <location>
        <begin position="14"/>
        <end position="172"/>
    </location>
</feature>
<dbReference type="OrthoDB" id="9796381at2"/>
<dbReference type="GO" id="GO:0005840">
    <property type="term" value="C:ribosome"/>
    <property type="evidence" value="ECO:0007669"/>
    <property type="project" value="UniProtKB-KW"/>
</dbReference>
<dbReference type="InterPro" id="IPR000182">
    <property type="entry name" value="GNAT_dom"/>
</dbReference>
<dbReference type="AlphaFoldDB" id="A0A1H8B083"/>
<name>A0A1H8B083_9BACI</name>
<evidence type="ECO:0000259" key="1">
    <source>
        <dbReference type="PROSITE" id="PS51186"/>
    </source>
</evidence>
<dbReference type="Pfam" id="PF00583">
    <property type="entry name" value="Acetyltransf_1"/>
    <property type="match status" value="1"/>
</dbReference>
<accession>A0A1H8B083</accession>
<gene>
    <name evidence="2" type="ORF">SAMN05192533_105229</name>
</gene>
<keyword evidence="3" id="KW-1185">Reference proteome</keyword>
<keyword evidence="2" id="KW-0687">Ribonucleoprotein</keyword>
<dbReference type="SUPFAM" id="SSF55729">
    <property type="entry name" value="Acyl-CoA N-acyltransferases (Nat)"/>
    <property type="match status" value="1"/>
</dbReference>
<organism evidence="2 3">
    <name type="scientific">Mesobacillus persicus</name>
    <dbReference type="NCBI Taxonomy" id="930146"/>
    <lineage>
        <taxon>Bacteria</taxon>
        <taxon>Bacillati</taxon>
        <taxon>Bacillota</taxon>
        <taxon>Bacilli</taxon>
        <taxon>Bacillales</taxon>
        <taxon>Bacillaceae</taxon>
        <taxon>Mesobacillus</taxon>
    </lineage>
</organism>
<dbReference type="PROSITE" id="PS51186">
    <property type="entry name" value="GNAT"/>
    <property type="match status" value="1"/>
</dbReference>
<keyword evidence="2" id="KW-0689">Ribosomal protein</keyword>
<dbReference type="CDD" id="cd04301">
    <property type="entry name" value="NAT_SF"/>
    <property type="match status" value="1"/>
</dbReference>
<reference evidence="3" key="1">
    <citation type="submission" date="2016-10" db="EMBL/GenBank/DDBJ databases">
        <authorList>
            <person name="Varghese N."/>
            <person name="Submissions S."/>
        </authorList>
    </citation>
    <scope>NUCLEOTIDE SEQUENCE [LARGE SCALE GENOMIC DNA]</scope>
    <source>
        <strain evidence="3">B48,IBRC-M 10115,DSM 25386,CECT 8001</strain>
    </source>
</reference>
<dbReference type="InterPro" id="IPR016181">
    <property type="entry name" value="Acyl_CoA_acyltransferase"/>
</dbReference>
<dbReference type="PANTHER" id="PTHR43617">
    <property type="entry name" value="L-AMINO ACID N-ACETYLTRANSFERASE"/>
    <property type="match status" value="1"/>
</dbReference>
<dbReference type="GO" id="GO:0016747">
    <property type="term" value="F:acyltransferase activity, transferring groups other than amino-acyl groups"/>
    <property type="evidence" value="ECO:0007669"/>
    <property type="project" value="InterPro"/>
</dbReference>
<sequence>MHLKSNKLMAATNYMLDEVNEIYLNCRNVLIQNRVFQWDDQYPNKEYFKECIENECLFVLMNDSKIIGHVVLNEWEPEEWELVTWQASNPIIIHSLMVDPRFQGRGVGKDFVRRCEEFAIEKEYNSIRLDAFSGNENAIRLYHHLGYQKRGRVSFKTKPEGYQEYICFEKTL</sequence>
<evidence type="ECO:0000313" key="3">
    <source>
        <dbReference type="Proteomes" id="UP000198553"/>
    </source>
</evidence>
<dbReference type="InterPro" id="IPR050276">
    <property type="entry name" value="MshD_Acetyltransferase"/>
</dbReference>
<evidence type="ECO:0000313" key="2">
    <source>
        <dbReference type="EMBL" id="SEM76391.1"/>
    </source>
</evidence>
<proteinExistence type="predicted"/>
<dbReference type="Proteomes" id="UP000198553">
    <property type="component" value="Unassembled WGS sequence"/>
</dbReference>